<dbReference type="AlphaFoldDB" id="A0A1F6Y6J4"/>
<dbReference type="GO" id="GO:0003735">
    <property type="term" value="F:structural constituent of ribosome"/>
    <property type="evidence" value="ECO:0007669"/>
    <property type="project" value="InterPro"/>
</dbReference>
<comment type="caution">
    <text evidence="6">The sequence shown here is derived from an EMBL/GenBank/DDBJ whole genome shotgun (WGS) entry which is preliminary data.</text>
</comment>
<evidence type="ECO:0000313" key="7">
    <source>
        <dbReference type="Proteomes" id="UP000178645"/>
    </source>
</evidence>
<dbReference type="Gene3D" id="2.30.30.790">
    <property type="match status" value="1"/>
</dbReference>
<dbReference type="PANTHER" id="PTHR15680">
    <property type="entry name" value="RIBOSOMAL PROTEIN L19"/>
    <property type="match status" value="1"/>
</dbReference>
<evidence type="ECO:0000256" key="4">
    <source>
        <dbReference type="RuleBase" id="RU000559"/>
    </source>
</evidence>
<dbReference type="GO" id="GO:0022625">
    <property type="term" value="C:cytosolic large ribosomal subunit"/>
    <property type="evidence" value="ECO:0007669"/>
    <property type="project" value="TreeGrafter"/>
</dbReference>
<dbReference type="Proteomes" id="UP000178645">
    <property type="component" value="Unassembled WGS sequence"/>
</dbReference>
<dbReference type="InterPro" id="IPR001857">
    <property type="entry name" value="Ribosomal_bL19"/>
</dbReference>
<dbReference type="PRINTS" id="PR00061">
    <property type="entry name" value="RIBOSOMALL19"/>
</dbReference>
<accession>A0A1F6Y6J4</accession>
<organism evidence="6 7">
    <name type="scientific">Candidatus Nomurabacteria bacterium RIFCSPLOWO2_12_FULL_44_11</name>
    <dbReference type="NCBI Taxonomy" id="1801796"/>
    <lineage>
        <taxon>Bacteria</taxon>
        <taxon>Candidatus Nomuraibacteriota</taxon>
    </lineage>
</organism>
<comment type="function">
    <text evidence="4">This protein is located at the 30S-50S ribosomal subunit interface and may play a role in the structure and function of the aminoacyl-tRNA binding site.</text>
</comment>
<dbReference type="PANTHER" id="PTHR15680:SF9">
    <property type="entry name" value="LARGE RIBOSOMAL SUBUNIT PROTEIN BL19M"/>
    <property type="match status" value="1"/>
</dbReference>
<dbReference type="SUPFAM" id="SSF50104">
    <property type="entry name" value="Translation proteins SH3-like domain"/>
    <property type="match status" value="1"/>
</dbReference>
<name>A0A1F6Y6J4_9BACT</name>
<keyword evidence="2 6" id="KW-0689">Ribosomal protein</keyword>
<proteinExistence type="inferred from homology"/>
<dbReference type="EMBL" id="MFVU01000015">
    <property type="protein sequence ID" value="OGJ01984.1"/>
    <property type="molecule type" value="Genomic_DNA"/>
</dbReference>
<dbReference type="InterPro" id="IPR008991">
    <property type="entry name" value="Translation_prot_SH3-like_sf"/>
</dbReference>
<sequence>MKFSPVDIEARRKLDFRSGDTVRVWSKIAEEKFSTRADKKSEKTVKFRLQAFEGTVLARKHGTEPGGTFTVRRVASGVGVERIFPLYSPMVDKIEIVKRANTGRSKLYYIRTKAVKDVRRKMRSTIVDEEEEVTKPARPEVHSGGVKAE</sequence>
<dbReference type="GO" id="GO:0006412">
    <property type="term" value="P:translation"/>
    <property type="evidence" value="ECO:0007669"/>
    <property type="project" value="InterPro"/>
</dbReference>
<gene>
    <name evidence="6" type="ORF">A3G53_01680</name>
</gene>
<dbReference type="InterPro" id="IPR038657">
    <property type="entry name" value="Ribosomal_bL19_sf"/>
</dbReference>
<dbReference type="Pfam" id="PF01245">
    <property type="entry name" value="Ribosomal_L19"/>
    <property type="match status" value="1"/>
</dbReference>
<protein>
    <recommendedName>
        <fullName evidence="4">50S ribosomal protein L19</fullName>
    </recommendedName>
</protein>
<comment type="similarity">
    <text evidence="1 4">Belongs to the bacterial ribosomal protein bL19 family.</text>
</comment>
<evidence type="ECO:0000256" key="2">
    <source>
        <dbReference type="ARBA" id="ARBA00022980"/>
    </source>
</evidence>
<evidence type="ECO:0000256" key="1">
    <source>
        <dbReference type="ARBA" id="ARBA00005781"/>
    </source>
</evidence>
<evidence type="ECO:0000313" key="6">
    <source>
        <dbReference type="EMBL" id="OGJ01984.1"/>
    </source>
</evidence>
<evidence type="ECO:0000256" key="5">
    <source>
        <dbReference type="SAM" id="MobiDB-lite"/>
    </source>
</evidence>
<evidence type="ECO:0000256" key="3">
    <source>
        <dbReference type="ARBA" id="ARBA00023274"/>
    </source>
</evidence>
<feature type="region of interest" description="Disordered" evidence="5">
    <location>
        <begin position="127"/>
        <end position="149"/>
    </location>
</feature>
<dbReference type="NCBIfam" id="TIGR01024">
    <property type="entry name" value="rplS_bact"/>
    <property type="match status" value="1"/>
</dbReference>
<reference evidence="6 7" key="1">
    <citation type="journal article" date="2016" name="Nat. Commun.">
        <title>Thousands of microbial genomes shed light on interconnected biogeochemical processes in an aquifer system.</title>
        <authorList>
            <person name="Anantharaman K."/>
            <person name="Brown C.T."/>
            <person name="Hug L.A."/>
            <person name="Sharon I."/>
            <person name="Castelle C.J."/>
            <person name="Probst A.J."/>
            <person name="Thomas B.C."/>
            <person name="Singh A."/>
            <person name="Wilkins M.J."/>
            <person name="Karaoz U."/>
            <person name="Brodie E.L."/>
            <person name="Williams K.H."/>
            <person name="Hubbard S.S."/>
            <person name="Banfield J.F."/>
        </authorList>
    </citation>
    <scope>NUCLEOTIDE SEQUENCE [LARGE SCALE GENOMIC DNA]</scope>
</reference>
<keyword evidence="3 4" id="KW-0687">Ribonucleoprotein</keyword>